<dbReference type="PROSITE" id="PS50222">
    <property type="entry name" value="EF_HAND_2"/>
    <property type="match status" value="2"/>
</dbReference>
<evidence type="ECO:0000259" key="3">
    <source>
        <dbReference type="PROSITE" id="PS50222"/>
    </source>
</evidence>
<keyword evidence="1" id="KW-0479">Metal-binding</keyword>
<dbReference type="EMBL" id="GEDC01003127">
    <property type="protein sequence ID" value="JAS34171.1"/>
    <property type="molecule type" value="Transcribed_RNA"/>
</dbReference>
<evidence type="ECO:0000313" key="4">
    <source>
        <dbReference type="EMBL" id="JAS32709.1"/>
    </source>
</evidence>
<gene>
    <name evidence="4" type="ORF">g.8404</name>
    <name evidence="5" type="ORF">g.8406</name>
</gene>
<proteinExistence type="predicted"/>
<protein>
    <recommendedName>
        <fullName evidence="3">EF-hand domain-containing protein</fullName>
    </recommendedName>
</protein>
<reference evidence="4" key="1">
    <citation type="submission" date="2015-12" db="EMBL/GenBank/DDBJ databases">
        <title>De novo transcriptome assembly of four potential Pierce s Disease insect vectors from Arizona vineyards.</title>
        <authorList>
            <person name="Tassone E.E."/>
        </authorList>
    </citation>
    <scope>NUCLEOTIDE SEQUENCE</scope>
</reference>
<keyword evidence="2" id="KW-0677">Repeat</keyword>
<dbReference type="Gene3D" id="1.10.238.10">
    <property type="entry name" value="EF-hand"/>
    <property type="match status" value="1"/>
</dbReference>
<dbReference type="InterPro" id="IPR028846">
    <property type="entry name" value="Recoverin"/>
</dbReference>
<name>A0A1B6E495_9HEMI</name>
<dbReference type="AlphaFoldDB" id="A0A1B6E495"/>
<dbReference type="Pfam" id="PF13499">
    <property type="entry name" value="EF-hand_7"/>
    <property type="match status" value="1"/>
</dbReference>
<dbReference type="PANTHER" id="PTHR23055">
    <property type="entry name" value="CALCIUM BINDING PROTEINS"/>
    <property type="match status" value="1"/>
</dbReference>
<dbReference type="SUPFAM" id="SSF47473">
    <property type="entry name" value="EF-hand"/>
    <property type="match status" value="1"/>
</dbReference>
<dbReference type="GO" id="GO:0005509">
    <property type="term" value="F:calcium ion binding"/>
    <property type="evidence" value="ECO:0007669"/>
    <property type="project" value="InterPro"/>
</dbReference>
<dbReference type="PANTHER" id="PTHR23055:SF60">
    <property type="entry name" value="CALAXIN"/>
    <property type="match status" value="1"/>
</dbReference>
<evidence type="ECO:0000256" key="2">
    <source>
        <dbReference type="ARBA" id="ARBA00022737"/>
    </source>
</evidence>
<feature type="domain" description="EF-hand" evidence="3">
    <location>
        <begin position="148"/>
        <end position="183"/>
    </location>
</feature>
<feature type="domain" description="EF-hand" evidence="3">
    <location>
        <begin position="108"/>
        <end position="143"/>
    </location>
</feature>
<dbReference type="InterPro" id="IPR002048">
    <property type="entry name" value="EF_hand_dom"/>
</dbReference>
<sequence>MVGIQMDLTLNVQEEVRCRKRFIPVIKKVKHKTHFTHEELEALLIIFYKLTQNQAMDRIYFRKIMYDLLDFQNDVLIDRIFSAVDKNNKLNITMESWVLGMSIFLRGTLEEKIKFCFTVYDRMGDGYIKKTHIFQALRHSEDEEADEDIKELIEILMQKMDQDDDEKISLEDYRTAVLRNPLYLEFLGRCLPYRAAVYAFLTTFTPNVSTMHFN</sequence>
<evidence type="ECO:0000256" key="1">
    <source>
        <dbReference type="ARBA" id="ARBA00022723"/>
    </source>
</evidence>
<evidence type="ECO:0000313" key="5">
    <source>
        <dbReference type="EMBL" id="JAS34171.1"/>
    </source>
</evidence>
<accession>A0A1B6E495</accession>
<dbReference type="InterPro" id="IPR011992">
    <property type="entry name" value="EF-hand-dom_pair"/>
</dbReference>
<organism evidence="4">
    <name type="scientific">Clastoptera arizonana</name>
    <name type="common">Arizona spittle bug</name>
    <dbReference type="NCBI Taxonomy" id="38151"/>
    <lineage>
        <taxon>Eukaryota</taxon>
        <taxon>Metazoa</taxon>
        <taxon>Ecdysozoa</taxon>
        <taxon>Arthropoda</taxon>
        <taxon>Hexapoda</taxon>
        <taxon>Insecta</taxon>
        <taxon>Pterygota</taxon>
        <taxon>Neoptera</taxon>
        <taxon>Paraneoptera</taxon>
        <taxon>Hemiptera</taxon>
        <taxon>Auchenorrhyncha</taxon>
        <taxon>Cercopoidea</taxon>
        <taxon>Clastopteridae</taxon>
        <taxon>Clastoptera</taxon>
    </lineage>
</organism>
<dbReference type="EMBL" id="GEDC01004589">
    <property type="protein sequence ID" value="JAS32709.1"/>
    <property type="molecule type" value="Transcribed_RNA"/>
</dbReference>